<sequence>MKMFIRCMICCAVALIAGLHTFAQSGSIRVLMVGGGGSHNFERWYGQEDAATLEKDGLATVTYTQDPSTILQHLPQTDVLFLCNNQPISDSATRKAIFDFVEQGKGLVLAHAAIWYNWQDWPMYNFKLVSGGSRGHEKYGEFSVMVNNRKHPVTKGLPAKFTLKDELYYYKEDTNGPGIRVLATTGPDASGQTYPSLFVVRNPQARIVGFALGHDAAAHELPEYRTILRNAVKWVAKK</sequence>
<evidence type="ECO:0000313" key="3">
    <source>
        <dbReference type="EMBL" id="AWO00814.1"/>
    </source>
</evidence>
<organism evidence="3 4">
    <name type="scientific">Chitinophaga alhagiae</name>
    <dbReference type="NCBI Taxonomy" id="2203219"/>
    <lineage>
        <taxon>Bacteria</taxon>
        <taxon>Pseudomonadati</taxon>
        <taxon>Bacteroidota</taxon>
        <taxon>Chitinophagia</taxon>
        <taxon>Chitinophagales</taxon>
        <taxon>Chitinophagaceae</taxon>
        <taxon>Chitinophaga</taxon>
    </lineage>
</organism>
<dbReference type="Gene3D" id="3.40.50.880">
    <property type="match status" value="1"/>
</dbReference>
<proteinExistence type="predicted"/>
<dbReference type="InterPro" id="IPR029062">
    <property type="entry name" value="Class_I_gatase-like"/>
</dbReference>
<dbReference type="Pfam" id="PF06283">
    <property type="entry name" value="ThuA"/>
    <property type="match status" value="1"/>
</dbReference>
<dbReference type="Proteomes" id="UP000246099">
    <property type="component" value="Chromosome"/>
</dbReference>
<name>A0ABM6WA53_9BACT</name>
<protein>
    <submittedName>
        <fullName evidence="3">ThuA domain-containing protein</fullName>
    </submittedName>
</protein>
<accession>A0ABM6WA53</accession>
<dbReference type="EMBL" id="CP029600">
    <property type="protein sequence ID" value="AWO00814.1"/>
    <property type="molecule type" value="Genomic_DNA"/>
</dbReference>
<keyword evidence="4" id="KW-1185">Reference proteome</keyword>
<feature type="chain" id="PRO_5047276843" evidence="1">
    <location>
        <begin position="26"/>
        <end position="238"/>
    </location>
</feature>
<feature type="domain" description="ThuA-like" evidence="2">
    <location>
        <begin position="51"/>
        <end position="235"/>
    </location>
</feature>
<dbReference type="PANTHER" id="PTHR40469:SF2">
    <property type="entry name" value="GALACTOSE-BINDING DOMAIN-LIKE SUPERFAMILY PROTEIN"/>
    <property type="match status" value="1"/>
</dbReference>
<keyword evidence="1" id="KW-0732">Signal</keyword>
<dbReference type="InterPro" id="IPR029010">
    <property type="entry name" value="ThuA-like"/>
</dbReference>
<feature type="signal peptide" evidence="1">
    <location>
        <begin position="1"/>
        <end position="25"/>
    </location>
</feature>
<evidence type="ECO:0000256" key="1">
    <source>
        <dbReference type="SAM" id="SignalP"/>
    </source>
</evidence>
<dbReference type="RefSeq" id="WP_119076653.1">
    <property type="nucleotide sequence ID" value="NZ_CP029600.1"/>
</dbReference>
<evidence type="ECO:0000259" key="2">
    <source>
        <dbReference type="Pfam" id="PF06283"/>
    </source>
</evidence>
<reference evidence="3 4" key="1">
    <citation type="submission" date="2018-05" db="EMBL/GenBank/DDBJ databases">
        <title>Chitinophaga sp. nov., isolated from rhizosphere soil of Alhagi.</title>
        <authorList>
            <person name="Liu Y."/>
        </authorList>
    </citation>
    <scope>NUCLEOTIDE SEQUENCE [LARGE SCALE GENOMIC DNA]</scope>
    <source>
        <strain evidence="3 4">T22</strain>
    </source>
</reference>
<dbReference type="SUPFAM" id="SSF52317">
    <property type="entry name" value="Class I glutamine amidotransferase-like"/>
    <property type="match status" value="1"/>
</dbReference>
<evidence type="ECO:0000313" key="4">
    <source>
        <dbReference type="Proteomes" id="UP000246099"/>
    </source>
</evidence>
<gene>
    <name evidence="3" type="ORF">DLD77_03445</name>
</gene>
<dbReference type="PANTHER" id="PTHR40469">
    <property type="entry name" value="SECRETED GLYCOSYL HYDROLASE"/>
    <property type="match status" value="1"/>
</dbReference>